<dbReference type="InterPro" id="IPR051207">
    <property type="entry name" value="ComplexI_NDUFA9_subunit"/>
</dbReference>
<organism evidence="2 3">
    <name type="scientific">Leuconostoc fallax</name>
    <dbReference type="NCBI Taxonomy" id="1251"/>
    <lineage>
        <taxon>Bacteria</taxon>
        <taxon>Bacillati</taxon>
        <taxon>Bacillota</taxon>
        <taxon>Bacilli</taxon>
        <taxon>Lactobacillales</taxon>
        <taxon>Lactobacillaceae</taxon>
        <taxon>Leuconostoc</taxon>
    </lineage>
</organism>
<dbReference type="PANTHER" id="PTHR12126:SF16">
    <property type="entry name" value="MIOREX COMPLEX COMPONENT 2"/>
    <property type="match status" value="1"/>
</dbReference>
<accession>A0A4R5NC04</accession>
<dbReference type="Gene3D" id="3.40.50.720">
    <property type="entry name" value="NAD(P)-binding Rossmann-like Domain"/>
    <property type="match status" value="1"/>
</dbReference>
<evidence type="ECO:0000313" key="2">
    <source>
        <dbReference type="EMBL" id="TDG70087.1"/>
    </source>
</evidence>
<dbReference type="PANTHER" id="PTHR12126">
    <property type="entry name" value="NADH-UBIQUINONE OXIDOREDUCTASE 39 KDA SUBUNIT-RELATED"/>
    <property type="match status" value="1"/>
</dbReference>
<gene>
    <name evidence="2" type="ORF">C5L23_001611</name>
</gene>
<protein>
    <recommendedName>
        <fullName evidence="1">NAD-dependent epimerase/dehydratase domain-containing protein</fullName>
    </recommendedName>
</protein>
<dbReference type="InterPro" id="IPR001509">
    <property type="entry name" value="Epimerase_deHydtase"/>
</dbReference>
<evidence type="ECO:0000259" key="1">
    <source>
        <dbReference type="Pfam" id="PF01370"/>
    </source>
</evidence>
<dbReference type="RefSeq" id="WP_133264123.1">
    <property type="nucleotide sequence ID" value="NZ_JAGYGP010000003.1"/>
</dbReference>
<dbReference type="SUPFAM" id="SSF51735">
    <property type="entry name" value="NAD(P)-binding Rossmann-fold domains"/>
    <property type="match status" value="1"/>
</dbReference>
<dbReference type="GO" id="GO:0044877">
    <property type="term" value="F:protein-containing complex binding"/>
    <property type="evidence" value="ECO:0007669"/>
    <property type="project" value="TreeGrafter"/>
</dbReference>
<dbReference type="AlphaFoldDB" id="A0A4R5NC04"/>
<sequence>MQHLEKQKIVIAGGTGFVGQGIIKALSPDLFDIHSLSRHGFKPGLIDHATYHAVDLSQPDQWQHIAANADWVIDAVGILLPNPIKKQNYHNSSYQPAKNIIDVLIREPKPKFLFISANSGPFFMKPYLNAKYAVEKEMTERLPNRSYSVYPGIIFDKARKSSYIPGIILAHLTWINYFKQLRPVSRDFFAQEICHIVLNKQSVLMHRTVHRE</sequence>
<evidence type="ECO:0000313" key="3">
    <source>
        <dbReference type="Proteomes" id="UP000295681"/>
    </source>
</evidence>
<comment type="caution">
    <text evidence="2">The sequence shown here is derived from an EMBL/GenBank/DDBJ whole genome shotgun (WGS) entry which is preliminary data.</text>
</comment>
<keyword evidence="3" id="KW-1185">Reference proteome</keyword>
<proteinExistence type="predicted"/>
<dbReference type="InterPro" id="IPR036291">
    <property type="entry name" value="NAD(P)-bd_dom_sf"/>
</dbReference>
<feature type="domain" description="NAD-dependent epimerase/dehydratase" evidence="1">
    <location>
        <begin position="9"/>
        <end position="118"/>
    </location>
</feature>
<dbReference type="Pfam" id="PF01370">
    <property type="entry name" value="Epimerase"/>
    <property type="match status" value="1"/>
</dbReference>
<dbReference type="EMBL" id="PUFI01000002">
    <property type="protein sequence ID" value="TDG70087.1"/>
    <property type="molecule type" value="Genomic_DNA"/>
</dbReference>
<dbReference type="STRING" id="907931.GCA_000165675_01863"/>
<reference evidence="2 3" key="1">
    <citation type="journal article" date="2019" name="Appl. Microbiol. Biotechnol.">
        <title>Uncovering carbohydrate metabolism through a genotype-phenotype association study of 56 lactic acid bacteria genomes.</title>
        <authorList>
            <person name="Buron-Moles G."/>
            <person name="Chailyan A."/>
            <person name="Dolejs I."/>
            <person name="Forster J."/>
            <person name="Miks M.H."/>
        </authorList>
    </citation>
    <scope>NUCLEOTIDE SEQUENCE [LARGE SCALE GENOMIC DNA]</scope>
    <source>
        <strain evidence="2 3">ATCC 700006</strain>
    </source>
</reference>
<name>A0A4R5NC04_9LACO</name>
<dbReference type="Proteomes" id="UP000295681">
    <property type="component" value="Unassembled WGS sequence"/>
</dbReference>